<evidence type="ECO:0000256" key="10">
    <source>
        <dbReference type="ARBA" id="ARBA00023679"/>
    </source>
</evidence>
<comment type="caution">
    <text evidence="12">The sequence shown here is derived from an EMBL/GenBank/DDBJ whole genome shotgun (WGS) entry which is preliminary data.</text>
</comment>
<dbReference type="AlphaFoldDB" id="A0A812NC56"/>
<dbReference type="GO" id="GO:0005829">
    <property type="term" value="C:cytosol"/>
    <property type="evidence" value="ECO:0007669"/>
    <property type="project" value="TreeGrafter"/>
</dbReference>
<protein>
    <recommendedName>
        <fullName evidence="4">NAD(+) diphosphatase</fullName>
        <ecNumber evidence="4">3.6.1.22</ecNumber>
    </recommendedName>
</protein>
<evidence type="ECO:0000256" key="4">
    <source>
        <dbReference type="ARBA" id="ARBA00012381"/>
    </source>
</evidence>
<reference evidence="12" key="1">
    <citation type="submission" date="2021-02" db="EMBL/GenBank/DDBJ databases">
        <authorList>
            <person name="Dougan E. K."/>
            <person name="Rhodes N."/>
            <person name="Thang M."/>
            <person name="Chan C."/>
        </authorList>
    </citation>
    <scope>NUCLEOTIDE SEQUENCE</scope>
</reference>
<dbReference type="OrthoDB" id="10249612at2759"/>
<dbReference type="CDD" id="cd03429">
    <property type="entry name" value="NUDIX_NADH_pyrophosphatase_Nudt13"/>
    <property type="match status" value="1"/>
</dbReference>
<sequence>MWPHDPDEFLPSHIEPDDADHGDAWYFVFHRGELIIKSVQGVPEPTTADDFRWFDMETSSKHFLGHYGDRPCFALSASGQLTEGFQTTALRGLLGRTSASLFYLAGRAQQVIEWHETHQFCGRCGIPMEDHPNDRAKQCPKCRLINYPRLSPSIIVLVTKGDEMLLARNVGWPNGMYSTLAGFVEAGESIEQTVHREVFEEVGIRVTNLEYFGSQSWPFPNSLMLGFHAEYAGGDIVCQADEIADAQWFKPDGLPQTPPRTAISGWLIEEWNRRGKNAQQGKRPDDVAAAAKIRVHKGIDRALPAAEYVQCALLICKEQGQFRLRTSRILIAAIKPLHSPRPDMSIQETRLPIEPYTQIQLAYL</sequence>
<dbReference type="InterPro" id="IPR015797">
    <property type="entry name" value="NUDIX_hydrolase-like_dom_sf"/>
</dbReference>
<dbReference type="InterPro" id="IPR049734">
    <property type="entry name" value="NudC-like_C"/>
</dbReference>
<keyword evidence="8" id="KW-0520">NAD</keyword>
<dbReference type="NCBIfam" id="NF001299">
    <property type="entry name" value="PRK00241.1"/>
    <property type="match status" value="1"/>
</dbReference>
<evidence type="ECO:0000256" key="2">
    <source>
        <dbReference type="ARBA" id="ARBA00001947"/>
    </source>
</evidence>
<dbReference type="EC" id="3.6.1.22" evidence="4"/>
<dbReference type="Proteomes" id="UP000649617">
    <property type="component" value="Unassembled WGS sequence"/>
</dbReference>
<dbReference type="GO" id="GO:0019677">
    <property type="term" value="P:NAD+ catabolic process"/>
    <property type="evidence" value="ECO:0007669"/>
    <property type="project" value="TreeGrafter"/>
</dbReference>
<keyword evidence="5" id="KW-0479">Metal-binding</keyword>
<dbReference type="GO" id="GO:0000210">
    <property type="term" value="F:NAD+ diphosphatase activity"/>
    <property type="evidence" value="ECO:0007669"/>
    <property type="project" value="InterPro"/>
</dbReference>
<name>A0A812NC56_SYMPI</name>
<feature type="domain" description="Nudix hydrolase" evidence="11">
    <location>
        <begin position="147"/>
        <end position="274"/>
    </location>
</feature>
<proteinExistence type="inferred from homology"/>
<dbReference type="PANTHER" id="PTHR42904:SF6">
    <property type="entry name" value="NAD-CAPPED RNA HYDROLASE NUDT12"/>
    <property type="match status" value="1"/>
</dbReference>
<comment type="cofactor">
    <cofactor evidence="2">
        <name>Zn(2+)</name>
        <dbReference type="ChEBI" id="CHEBI:29105"/>
    </cofactor>
</comment>
<keyword evidence="6" id="KW-0378">Hydrolase</keyword>
<keyword evidence="7" id="KW-0460">Magnesium</keyword>
<dbReference type="InterPro" id="IPR000086">
    <property type="entry name" value="NUDIX_hydrolase_dom"/>
</dbReference>
<dbReference type="GO" id="GO:0046872">
    <property type="term" value="F:metal ion binding"/>
    <property type="evidence" value="ECO:0007669"/>
    <property type="project" value="UniProtKB-KW"/>
</dbReference>
<gene>
    <name evidence="12" type="primary">nudC</name>
    <name evidence="12" type="ORF">SPIL2461_LOCUS7160</name>
</gene>
<dbReference type="Gene3D" id="3.90.79.20">
    <property type="match status" value="1"/>
</dbReference>
<dbReference type="Pfam" id="PF09297">
    <property type="entry name" value="Zn_ribbon_NUD"/>
    <property type="match status" value="1"/>
</dbReference>
<dbReference type="PROSITE" id="PS00893">
    <property type="entry name" value="NUDIX_BOX"/>
    <property type="match status" value="1"/>
</dbReference>
<dbReference type="Pfam" id="PF00293">
    <property type="entry name" value="NUDIX"/>
    <property type="match status" value="1"/>
</dbReference>
<keyword evidence="13" id="KW-1185">Reference proteome</keyword>
<comment type="cofactor">
    <cofactor evidence="1">
        <name>Mg(2+)</name>
        <dbReference type="ChEBI" id="CHEBI:18420"/>
    </cofactor>
</comment>
<evidence type="ECO:0000256" key="6">
    <source>
        <dbReference type="ARBA" id="ARBA00022801"/>
    </source>
</evidence>
<dbReference type="Pfam" id="PF09296">
    <property type="entry name" value="NUDIX-like"/>
    <property type="match status" value="1"/>
</dbReference>
<dbReference type="HAMAP" id="MF_00297">
    <property type="entry name" value="Nudix_NudC"/>
    <property type="match status" value="1"/>
</dbReference>
<evidence type="ECO:0000256" key="7">
    <source>
        <dbReference type="ARBA" id="ARBA00022842"/>
    </source>
</evidence>
<dbReference type="Gene3D" id="3.90.79.10">
    <property type="entry name" value="Nucleoside Triphosphate Pyrophosphohydrolase"/>
    <property type="match status" value="1"/>
</dbReference>
<dbReference type="InterPro" id="IPR022925">
    <property type="entry name" value="RNA_Hydrolase_NudC"/>
</dbReference>
<evidence type="ECO:0000259" key="11">
    <source>
        <dbReference type="PROSITE" id="PS51462"/>
    </source>
</evidence>
<evidence type="ECO:0000256" key="1">
    <source>
        <dbReference type="ARBA" id="ARBA00001946"/>
    </source>
</evidence>
<dbReference type="InterPro" id="IPR020084">
    <property type="entry name" value="NUDIX_hydrolase_CS"/>
</dbReference>
<dbReference type="InterPro" id="IPR015376">
    <property type="entry name" value="Znr_NADH_PPase"/>
</dbReference>
<dbReference type="InterPro" id="IPR015375">
    <property type="entry name" value="NADH_PPase-like_N"/>
</dbReference>
<dbReference type="PROSITE" id="PS51462">
    <property type="entry name" value="NUDIX"/>
    <property type="match status" value="1"/>
</dbReference>
<accession>A0A812NC56</accession>
<evidence type="ECO:0000256" key="3">
    <source>
        <dbReference type="ARBA" id="ARBA00009595"/>
    </source>
</evidence>
<dbReference type="InterPro" id="IPR050241">
    <property type="entry name" value="NAD-cap_RNA_hydrolase_NudC"/>
</dbReference>
<comment type="similarity">
    <text evidence="3">Belongs to the Nudix hydrolase family. NudC subfamily.</text>
</comment>
<evidence type="ECO:0000313" key="12">
    <source>
        <dbReference type="EMBL" id="CAE7313328.1"/>
    </source>
</evidence>
<evidence type="ECO:0000313" key="13">
    <source>
        <dbReference type="Proteomes" id="UP000649617"/>
    </source>
</evidence>
<dbReference type="SUPFAM" id="SSF55811">
    <property type="entry name" value="Nudix"/>
    <property type="match status" value="2"/>
</dbReference>
<dbReference type="GO" id="GO:0006742">
    <property type="term" value="P:NADP+ catabolic process"/>
    <property type="evidence" value="ECO:0007669"/>
    <property type="project" value="TreeGrafter"/>
</dbReference>
<evidence type="ECO:0000256" key="9">
    <source>
        <dbReference type="ARBA" id="ARBA00023211"/>
    </source>
</evidence>
<organism evidence="12 13">
    <name type="scientific">Symbiodinium pilosum</name>
    <name type="common">Dinoflagellate</name>
    <dbReference type="NCBI Taxonomy" id="2952"/>
    <lineage>
        <taxon>Eukaryota</taxon>
        <taxon>Sar</taxon>
        <taxon>Alveolata</taxon>
        <taxon>Dinophyceae</taxon>
        <taxon>Suessiales</taxon>
        <taxon>Symbiodiniaceae</taxon>
        <taxon>Symbiodinium</taxon>
    </lineage>
</organism>
<dbReference type="GO" id="GO:0035529">
    <property type="term" value="F:NADH pyrophosphatase activity"/>
    <property type="evidence" value="ECO:0007669"/>
    <property type="project" value="TreeGrafter"/>
</dbReference>
<dbReference type="EMBL" id="CAJNIZ010011112">
    <property type="protein sequence ID" value="CAE7313328.1"/>
    <property type="molecule type" value="Genomic_DNA"/>
</dbReference>
<evidence type="ECO:0000256" key="5">
    <source>
        <dbReference type="ARBA" id="ARBA00022723"/>
    </source>
</evidence>
<evidence type="ECO:0000256" key="8">
    <source>
        <dbReference type="ARBA" id="ARBA00023027"/>
    </source>
</evidence>
<comment type="catalytic activity">
    <reaction evidence="10">
        <text>a 5'-end NAD(+)-phospho-ribonucleoside in mRNA + H2O = a 5'-end phospho-adenosine-phospho-ribonucleoside in mRNA + beta-nicotinamide D-ribonucleotide + 2 H(+)</text>
        <dbReference type="Rhea" id="RHEA:60876"/>
        <dbReference type="Rhea" id="RHEA-COMP:15698"/>
        <dbReference type="Rhea" id="RHEA-COMP:15719"/>
        <dbReference type="ChEBI" id="CHEBI:14649"/>
        <dbReference type="ChEBI" id="CHEBI:15377"/>
        <dbReference type="ChEBI" id="CHEBI:15378"/>
        <dbReference type="ChEBI" id="CHEBI:144029"/>
        <dbReference type="ChEBI" id="CHEBI:144051"/>
    </reaction>
    <physiologicalReaction direction="left-to-right" evidence="10">
        <dbReference type="Rhea" id="RHEA:60877"/>
    </physiologicalReaction>
</comment>
<dbReference type="PANTHER" id="PTHR42904">
    <property type="entry name" value="NUDIX HYDROLASE, NUDC SUBFAMILY"/>
    <property type="match status" value="1"/>
</dbReference>
<keyword evidence="9" id="KW-0464">Manganese</keyword>